<dbReference type="AlphaFoldDB" id="A0A6L5G8K8"/>
<evidence type="ECO:0000256" key="1">
    <source>
        <dbReference type="SAM" id="Phobius"/>
    </source>
</evidence>
<evidence type="ECO:0000313" key="2">
    <source>
        <dbReference type="EMBL" id="MQM25987.1"/>
    </source>
</evidence>
<accession>A0A6L5G8K8</accession>
<keyword evidence="3" id="KW-1185">Reference proteome</keyword>
<dbReference type="EMBL" id="WIAO01000010">
    <property type="protein sequence ID" value="MQM25987.1"/>
    <property type="molecule type" value="Genomic_DNA"/>
</dbReference>
<reference evidence="2 3" key="1">
    <citation type="submission" date="2019-10" db="EMBL/GenBank/DDBJ databases">
        <title>Glycomyces albidus sp. nov., a novel actinomycete isolated from rhizosphere soil of wheat (Triticum aestivum L.).</title>
        <authorList>
            <person name="Qian L."/>
        </authorList>
    </citation>
    <scope>NUCLEOTIDE SEQUENCE [LARGE SCALE GENOMIC DNA]</scope>
    <source>
        <strain evidence="2 3">NEAU-7082</strain>
    </source>
</reference>
<organism evidence="2 3">
    <name type="scientific">Glycomyces albidus</name>
    <dbReference type="NCBI Taxonomy" id="2656774"/>
    <lineage>
        <taxon>Bacteria</taxon>
        <taxon>Bacillati</taxon>
        <taxon>Actinomycetota</taxon>
        <taxon>Actinomycetes</taxon>
        <taxon>Glycomycetales</taxon>
        <taxon>Glycomycetaceae</taxon>
        <taxon>Glycomyces</taxon>
    </lineage>
</organism>
<comment type="caution">
    <text evidence="2">The sequence shown here is derived from an EMBL/GenBank/DDBJ whole genome shotgun (WGS) entry which is preliminary data.</text>
</comment>
<evidence type="ECO:0000313" key="3">
    <source>
        <dbReference type="Proteomes" id="UP000477750"/>
    </source>
</evidence>
<keyword evidence="1" id="KW-1133">Transmembrane helix</keyword>
<keyword evidence="1" id="KW-0472">Membrane</keyword>
<name>A0A6L5G8K8_9ACTN</name>
<keyword evidence="1" id="KW-0812">Transmembrane</keyword>
<feature type="transmembrane region" description="Helical" evidence="1">
    <location>
        <begin position="24"/>
        <end position="47"/>
    </location>
</feature>
<dbReference type="RefSeq" id="WP_153025145.1">
    <property type="nucleotide sequence ID" value="NZ_WIAO01000010.1"/>
</dbReference>
<sequence>MSATITATIAPQRYSYLTVVRASAAYDLVVTAGFATPWTFALVHAALNGLSGALGLGAFPELDLMQVLYANLMGSVVVVWSLLRLLRPERVHGLFDAAARVLFSAWMANALAHGGPDLLWGFLVVEVSWGVVQTAPWLRRLRTRSRAGARAGVTAAR</sequence>
<protein>
    <submittedName>
        <fullName evidence="2">Uncharacterized protein</fullName>
    </submittedName>
</protein>
<dbReference type="Proteomes" id="UP000477750">
    <property type="component" value="Unassembled WGS sequence"/>
</dbReference>
<feature type="transmembrane region" description="Helical" evidence="1">
    <location>
        <begin position="67"/>
        <end position="86"/>
    </location>
</feature>
<gene>
    <name evidence="2" type="ORF">GFD30_10455</name>
</gene>
<proteinExistence type="predicted"/>